<dbReference type="RefSeq" id="WP_349242046.1">
    <property type="nucleotide sequence ID" value="NZ_JAVTTO010000004.1"/>
</dbReference>
<evidence type="ECO:0000259" key="1">
    <source>
        <dbReference type="Pfam" id="PF10263"/>
    </source>
</evidence>
<proteinExistence type="predicted"/>
<sequence>MNFQEYIPETAVPSVTSLISEYNINLKIVNERQTKHGDFRRLPNGQFLITVNNNLNQYQFLLTFIHEIAHHVTYQKYGRVKPHGKEWKMTFQHLMLPFLTSEIYPEAILKPLAQYLKNPKASTGSDVNLTLALKEGIAPKGKSFIFDVPMDGSFTFKGKLYKRGKKRRTRYECLQVSTNKMYLFNQNAEVKTIEHE</sequence>
<feature type="domain" description="SprT-like" evidence="1">
    <location>
        <begin position="53"/>
        <end position="94"/>
    </location>
</feature>
<comment type="caution">
    <text evidence="2">The sequence shown here is derived from an EMBL/GenBank/DDBJ whole genome shotgun (WGS) entry which is preliminary data.</text>
</comment>
<protein>
    <submittedName>
        <fullName evidence="2">SprT-like domain-containing protein</fullName>
    </submittedName>
</protein>
<reference evidence="2 3" key="1">
    <citation type="submission" date="2023-09" db="EMBL/GenBank/DDBJ databases">
        <title>Novel taxa isolated from Blanes Bay.</title>
        <authorList>
            <person name="Rey-Velasco X."/>
            <person name="Lucena T."/>
        </authorList>
    </citation>
    <scope>NUCLEOTIDE SEQUENCE [LARGE SCALE GENOMIC DNA]</scope>
    <source>
        <strain evidence="2 3">S356</strain>
    </source>
</reference>
<evidence type="ECO:0000313" key="2">
    <source>
        <dbReference type="EMBL" id="MDT7832793.1"/>
    </source>
</evidence>
<dbReference type="Pfam" id="PF10263">
    <property type="entry name" value="SprT-like"/>
    <property type="match status" value="1"/>
</dbReference>
<evidence type="ECO:0000313" key="3">
    <source>
        <dbReference type="Proteomes" id="UP001257277"/>
    </source>
</evidence>
<dbReference type="Proteomes" id="UP001257277">
    <property type="component" value="Unassembled WGS sequence"/>
</dbReference>
<dbReference type="EMBL" id="JAVTTO010000004">
    <property type="protein sequence ID" value="MDT7832793.1"/>
    <property type="molecule type" value="Genomic_DNA"/>
</dbReference>
<accession>A0ABU3LI39</accession>
<name>A0ABU3LI39_9FLAO</name>
<gene>
    <name evidence="2" type="ORF">RQM59_10415</name>
</gene>
<organism evidence="2 3">
    <name type="scientific">Asprobacillus argus</name>
    <dbReference type="NCBI Taxonomy" id="3076534"/>
    <lineage>
        <taxon>Bacteria</taxon>
        <taxon>Pseudomonadati</taxon>
        <taxon>Bacteroidota</taxon>
        <taxon>Flavobacteriia</taxon>
        <taxon>Flavobacteriales</taxon>
        <taxon>Flavobacteriaceae</taxon>
        <taxon>Asprobacillus</taxon>
    </lineage>
</organism>
<keyword evidence="3" id="KW-1185">Reference proteome</keyword>
<dbReference type="InterPro" id="IPR006640">
    <property type="entry name" value="SprT-like_domain"/>
</dbReference>